<dbReference type="GO" id="GO:0031956">
    <property type="term" value="F:medium-chain fatty acid-CoA ligase activity"/>
    <property type="evidence" value="ECO:0007669"/>
    <property type="project" value="TreeGrafter"/>
</dbReference>
<dbReference type="STRING" id="1448320.A0A319DK54"/>
<dbReference type="EMBL" id="KZ825817">
    <property type="protein sequence ID" value="PYH97901.1"/>
    <property type="molecule type" value="Genomic_DNA"/>
</dbReference>
<dbReference type="InterPro" id="IPR042099">
    <property type="entry name" value="ANL_N_sf"/>
</dbReference>
<proteinExistence type="predicted"/>
<dbReference type="Gene3D" id="3.40.50.12780">
    <property type="entry name" value="N-terminal domain of ligase-like"/>
    <property type="match status" value="1"/>
</dbReference>
<dbReference type="InterPro" id="IPR000873">
    <property type="entry name" value="AMP-dep_synth/lig_dom"/>
</dbReference>
<evidence type="ECO:0000313" key="3">
    <source>
        <dbReference type="EMBL" id="PYH97901.1"/>
    </source>
</evidence>
<organism evidence="3 4">
    <name type="scientific">Aspergillus ellipticus CBS 707.79</name>
    <dbReference type="NCBI Taxonomy" id="1448320"/>
    <lineage>
        <taxon>Eukaryota</taxon>
        <taxon>Fungi</taxon>
        <taxon>Dikarya</taxon>
        <taxon>Ascomycota</taxon>
        <taxon>Pezizomycotina</taxon>
        <taxon>Eurotiomycetes</taxon>
        <taxon>Eurotiomycetidae</taxon>
        <taxon>Eurotiales</taxon>
        <taxon>Aspergillaceae</taxon>
        <taxon>Aspergillus</taxon>
        <taxon>Aspergillus subgen. Circumdati</taxon>
    </lineage>
</organism>
<dbReference type="VEuPathDB" id="FungiDB:BO71DRAFT_463999"/>
<dbReference type="PROSITE" id="PS00455">
    <property type="entry name" value="AMP_BINDING"/>
    <property type="match status" value="1"/>
</dbReference>
<dbReference type="PANTHER" id="PTHR43201:SF6">
    <property type="entry name" value="ACYL COA SYNTHETASE (EUROFUNG)"/>
    <property type="match status" value="1"/>
</dbReference>
<evidence type="ECO:0000259" key="1">
    <source>
        <dbReference type="Pfam" id="PF00501"/>
    </source>
</evidence>
<dbReference type="Gene3D" id="3.30.300.30">
    <property type="match status" value="1"/>
</dbReference>
<dbReference type="InterPro" id="IPR025110">
    <property type="entry name" value="AMP-bd_C"/>
</dbReference>
<dbReference type="Pfam" id="PF13193">
    <property type="entry name" value="AMP-binding_C"/>
    <property type="match status" value="1"/>
</dbReference>
<dbReference type="PANTHER" id="PTHR43201">
    <property type="entry name" value="ACYL-COA SYNTHETASE"/>
    <property type="match status" value="1"/>
</dbReference>
<dbReference type="InterPro" id="IPR045851">
    <property type="entry name" value="AMP-bd_C_sf"/>
</dbReference>
<dbReference type="InterPro" id="IPR020845">
    <property type="entry name" value="AMP-binding_CS"/>
</dbReference>
<name>A0A319DK54_9EURO</name>
<evidence type="ECO:0000259" key="2">
    <source>
        <dbReference type="Pfam" id="PF13193"/>
    </source>
</evidence>
<feature type="domain" description="AMP-dependent synthetase/ligase" evidence="1">
    <location>
        <begin position="28"/>
        <end position="411"/>
    </location>
</feature>
<keyword evidence="4" id="KW-1185">Reference proteome</keyword>
<dbReference type="OrthoDB" id="10253115at2759"/>
<dbReference type="AlphaFoldDB" id="A0A319DK54"/>
<feature type="domain" description="AMP-binding enzyme C-terminal" evidence="2">
    <location>
        <begin position="466"/>
        <end position="548"/>
    </location>
</feature>
<dbReference type="Proteomes" id="UP000247810">
    <property type="component" value="Unassembled WGS sequence"/>
</dbReference>
<gene>
    <name evidence="3" type="ORF">BO71DRAFT_463999</name>
</gene>
<sequence>MTYNHFLSLVEGSTDTSLWSVTLGKIVQEQAAKFGDNPAAIFPWQDVRLSFDQLSQRGRLVANALLQAGIRPSDPVGIMAGNRYEFLEVTIGAALIGCPVLVLNNTYKPWELRNALQRTACRCLFIAATVGSRSLVEHLELLKSSSENTDQLNLDQIVILGSFKPKSTAIPPAREYNAFLFLAGDCDQQQPFENVNPSDVLSLQFTSGTTGEPKASMLTHINLLNNARFLGERLELTPEDIVCCAPPLFHCFGLVMGFFSTLIHGATIVFPSDHFNVDLTLGSIVQEKCTTLLGVPTMFAAELQANDIKKYPMTTLRKGMTAGSPVPLALMEKLRAQMGIQGMVIAYGMTETSTITFCTSLHDAPDNRAGNVGQVMPHVRAKIVNLRGRTLGRGERGELCISGYALQKGYLNNKVKTSEVMKTDEEGTVWMHTGDECIVDTSGCCHVTGRIKDIIIRGGENIFPAEIENHLLAHPSIAEASVVGVHDVRYGEVVGCFLKGVSGVRRPSTDEVRDWVKTQMGTVKTPQWVFWVGPDGVCLDFPKTGSGKYQKHVLRNIANKYCAALIDAAV</sequence>
<protein>
    <submittedName>
        <fullName evidence="3">Acetyl-CoA synthetase-like protein</fullName>
    </submittedName>
</protein>
<accession>A0A319DK54</accession>
<evidence type="ECO:0000313" key="4">
    <source>
        <dbReference type="Proteomes" id="UP000247810"/>
    </source>
</evidence>
<dbReference type="SUPFAM" id="SSF56801">
    <property type="entry name" value="Acetyl-CoA synthetase-like"/>
    <property type="match status" value="1"/>
</dbReference>
<dbReference type="Pfam" id="PF00501">
    <property type="entry name" value="AMP-binding"/>
    <property type="match status" value="1"/>
</dbReference>
<dbReference type="GO" id="GO:0006631">
    <property type="term" value="P:fatty acid metabolic process"/>
    <property type="evidence" value="ECO:0007669"/>
    <property type="project" value="TreeGrafter"/>
</dbReference>
<reference evidence="3 4" key="1">
    <citation type="submission" date="2018-02" db="EMBL/GenBank/DDBJ databases">
        <title>The genomes of Aspergillus section Nigri reveals drivers in fungal speciation.</title>
        <authorList>
            <consortium name="DOE Joint Genome Institute"/>
            <person name="Vesth T.C."/>
            <person name="Nybo J."/>
            <person name="Theobald S."/>
            <person name="Brandl J."/>
            <person name="Frisvad J.C."/>
            <person name="Nielsen K.F."/>
            <person name="Lyhne E.K."/>
            <person name="Kogle M.E."/>
            <person name="Kuo A."/>
            <person name="Riley R."/>
            <person name="Clum A."/>
            <person name="Nolan M."/>
            <person name="Lipzen A."/>
            <person name="Salamov A."/>
            <person name="Henrissat B."/>
            <person name="Wiebenga A."/>
            <person name="De vries R.P."/>
            <person name="Grigoriev I.V."/>
            <person name="Mortensen U.H."/>
            <person name="Andersen M.R."/>
            <person name="Baker S.E."/>
        </authorList>
    </citation>
    <scope>NUCLEOTIDE SEQUENCE [LARGE SCALE GENOMIC DNA]</scope>
    <source>
        <strain evidence="3 4">CBS 707.79</strain>
    </source>
</reference>